<evidence type="ECO:0000256" key="3">
    <source>
        <dbReference type="ARBA" id="ARBA00022801"/>
    </source>
</evidence>
<evidence type="ECO:0000256" key="1">
    <source>
        <dbReference type="ARBA" id="ARBA00008668"/>
    </source>
</evidence>
<dbReference type="InterPro" id="IPR035669">
    <property type="entry name" value="SGNH_plant_lipase-like"/>
</dbReference>
<dbReference type="PANTHER" id="PTHR22835">
    <property type="entry name" value="ZINC FINGER FYVE DOMAIN CONTAINING PROTEIN"/>
    <property type="match status" value="1"/>
</dbReference>
<keyword evidence="7" id="KW-1185">Reference proteome</keyword>
<dbReference type="GO" id="GO:0016788">
    <property type="term" value="F:hydrolase activity, acting on ester bonds"/>
    <property type="evidence" value="ECO:0007669"/>
    <property type="project" value="InterPro"/>
</dbReference>
<proteinExistence type="inferred from homology"/>
<protein>
    <recommendedName>
        <fullName evidence="8">GDSL esterase/lipase</fullName>
    </recommendedName>
</protein>
<dbReference type="CDD" id="cd01837">
    <property type="entry name" value="SGNH_plant_lipase_like"/>
    <property type="match status" value="1"/>
</dbReference>
<keyword evidence="2 5" id="KW-0732">Signal</keyword>
<dbReference type="AlphaFoldDB" id="A0AAQ3V1D6"/>
<dbReference type="Proteomes" id="UP001341281">
    <property type="component" value="Chromosome 10"/>
</dbReference>
<dbReference type="PANTHER" id="PTHR22835:SF683">
    <property type="entry name" value="OS05G0506800 PROTEIN"/>
    <property type="match status" value="1"/>
</dbReference>
<evidence type="ECO:0008006" key="8">
    <source>
        <dbReference type="Google" id="ProtNLM"/>
    </source>
</evidence>
<dbReference type="EMBL" id="CP144754">
    <property type="protein sequence ID" value="WVZ99159.1"/>
    <property type="molecule type" value="Genomic_DNA"/>
</dbReference>
<dbReference type="InterPro" id="IPR001087">
    <property type="entry name" value="GDSL"/>
</dbReference>
<evidence type="ECO:0000256" key="2">
    <source>
        <dbReference type="ARBA" id="ARBA00022729"/>
    </source>
</evidence>
<dbReference type="Pfam" id="PF00657">
    <property type="entry name" value="Lipase_GDSL"/>
    <property type="match status" value="1"/>
</dbReference>
<evidence type="ECO:0000313" key="6">
    <source>
        <dbReference type="EMBL" id="WVZ99159.1"/>
    </source>
</evidence>
<sequence>MHMELTLLLLVLLLASAFSFLSAGAAASAVPPPPRRLLFTSMFAFGDSYMDTGNFVVMAAAVSFPVWNDKPPYGMTFFARPTGRASDGRLILDFLAEALGLPFLPASLLTNGSRAAQGVDFAVNGATAIDVGFFERNNLVPFKLLNNSLDVQLGWFEKLIKPSSFSAGTITGTGGIGGCFGAESLFVVGEFGVNDYNFLWTANMTEDQVRSYVPRVVDAIAMAVERLIGLGAAHIVVPGNPPTGCLPAVLTLLRSPGAADDDYDGVGCLRAVNAVAMHHNALLRAAVDRLRAAHPRARIVFADFYTPVYTILQNPARFGVVGDGEALKACCGTGGEYNWNGSAVCGMPGVAACGSPSAYVSWDGVHYTESVNRYVAMGWLYGPYADPPLLTPMPH</sequence>
<gene>
    <name evidence="6" type="ORF">U9M48_044498</name>
</gene>
<feature type="chain" id="PRO_5043001486" description="GDSL esterase/lipase" evidence="5">
    <location>
        <begin position="18"/>
        <end position="395"/>
    </location>
</feature>
<feature type="signal peptide" evidence="5">
    <location>
        <begin position="1"/>
        <end position="17"/>
    </location>
</feature>
<dbReference type="SUPFAM" id="SSF52266">
    <property type="entry name" value="SGNH hydrolase"/>
    <property type="match status" value="1"/>
</dbReference>
<evidence type="ECO:0000256" key="4">
    <source>
        <dbReference type="ARBA" id="ARBA00023180"/>
    </source>
</evidence>
<evidence type="ECO:0000256" key="5">
    <source>
        <dbReference type="SAM" id="SignalP"/>
    </source>
</evidence>
<accession>A0AAQ3V1D6</accession>
<reference evidence="6 7" key="1">
    <citation type="submission" date="2024-02" db="EMBL/GenBank/DDBJ databases">
        <title>High-quality chromosome-scale genome assembly of Pensacola bahiagrass (Paspalum notatum Flugge var. saurae).</title>
        <authorList>
            <person name="Vega J.M."/>
            <person name="Podio M."/>
            <person name="Orjuela J."/>
            <person name="Siena L.A."/>
            <person name="Pessino S.C."/>
            <person name="Combes M.C."/>
            <person name="Mariac C."/>
            <person name="Albertini E."/>
            <person name="Pupilli F."/>
            <person name="Ortiz J.P.A."/>
            <person name="Leblanc O."/>
        </authorList>
    </citation>
    <scope>NUCLEOTIDE SEQUENCE [LARGE SCALE GENOMIC DNA]</scope>
    <source>
        <strain evidence="6">R1</strain>
        <tissue evidence="6">Leaf</tissue>
    </source>
</reference>
<keyword evidence="3" id="KW-0378">Hydrolase</keyword>
<dbReference type="InterPro" id="IPR036514">
    <property type="entry name" value="SGNH_hydro_sf"/>
</dbReference>
<organism evidence="6 7">
    <name type="scientific">Paspalum notatum var. saurae</name>
    <dbReference type="NCBI Taxonomy" id="547442"/>
    <lineage>
        <taxon>Eukaryota</taxon>
        <taxon>Viridiplantae</taxon>
        <taxon>Streptophyta</taxon>
        <taxon>Embryophyta</taxon>
        <taxon>Tracheophyta</taxon>
        <taxon>Spermatophyta</taxon>
        <taxon>Magnoliopsida</taxon>
        <taxon>Liliopsida</taxon>
        <taxon>Poales</taxon>
        <taxon>Poaceae</taxon>
        <taxon>PACMAD clade</taxon>
        <taxon>Panicoideae</taxon>
        <taxon>Andropogonodae</taxon>
        <taxon>Paspaleae</taxon>
        <taxon>Paspalinae</taxon>
        <taxon>Paspalum</taxon>
    </lineage>
</organism>
<name>A0AAQ3V1D6_PASNO</name>
<evidence type="ECO:0000313" key="7">
    <source>
        <dbReference type="Proteomes" id="UP001341281"/>
    </source>
</evidence>
<comment type="similarity">
    <text evidence="1">Belongs to the 'GDSL' lipolytic enzyme family.</text>
</comment>
<dbReference type="Gene3D" id="3.40.50.1110">
    <property type="entry name" value="SGNH hydrolase"/>
    <property type="match status" value="1"/>
</dbReference>
<keyword evidence="4" id="KW-0325">Glycoprotein</keyword>